<dbReference type="CDD" id="cd13733">
    <property type="entry name" value="SPRY_PRY_C-I_1"/>
    <property type="match status" value="1"/>
</dbReference>
<dbReference type="InterPro" id="IPR013320">
    <property type="entry name" value="ConA-like_dom_sf"/>
</dbReference>
<dbReference type="InterPro" id="IPR003877">
    <property type="entry name" value="SPRY_dom"/>
</dbReference>
<organism evidence="2 3">
    <name type="scientific">Chiloscyllium punctatum</name>
    <name type="common">Brownbanded bambooshark</name>
    <name type="synonym">Hemiscyllium punctatum</name>
    <dbReference type="NCBI Taxonomy" id="137246"/>
    <lineage>
        <taxon>Eukaryota</taxon>
        <taxon>Metazoa</taxon>
        <taxon>Chordata</taxon>
        <taxon>Craniata</taxon>
        <taxon>Vertebrata</taxon>
        <taxon>Chondrichthyes</taxon>
        <taxon>Elasmobranchii</taxon>
        <taxon>Galeomorphii</taxon>
        <taxon>Galeoidea</taxon>
        <taxon>Orectolobiformes</taxon>
        <taxon>Hemiscylliidae</taxon>
        <taxon>Chiloscyllium</taxon>
    </lineage>
</organism>
<dbReference type="EMBL" id="BEZZ01002593">
    <property type="protein sequence ID" value="GCC16908.1"/>
    <property type="molecule type" value="Genomic_DNA"/>
</dbReference>
<sequence length="209" mass="23558">GKFDGPLQYTIWKEMIHTINPAPASLTLDPNTAHPQLILSEDRTNVRHGDKCQSIPDCPERFDSWPCVLGVEGFISGRHYWEVEVSNKTQWSLGVTRESAERKGKIDFKPETGYWIVWLESRSFFSALTAPSLTSLPQSVNLLKIGVYLDYEGGQVSFYNADTMSHLHTFTHTFTDRLFPFFHPGLNDGGKNSAPLKVCGFNFSNISIV</sequence>
<accession>A0A401RFH5</accession>
<dbReference type="SMART" id="SM00589">
    <property type="entry name" value="PRY"/>
    <property type="match status" value="1"/>
</dbReference>
<reference evidence="2 3" key="1">
    <citation type="journal article" date="2018" name="Nat. Ecol. Evol.">
        <title>Shark genomes provide insights into elasmobranch evolution and the origin of vertebrates.</title>
        <authorList>
            <person name="Hara Y"/>
            <person name="Yamaguchi K"/>
            <person name="Onimaru K"/>
            <person name="Kadota M"/>
            <person name="Koyanagi M"/>
            <person name="Keeley SD"/>
            <person name="Tatsumi K"/>
            <person name="Tanaka K"/>
            <person name="Motone F"/>
            <person name="Kageyama Y"/>
            <person name="Nozu R"/>
            <person name="Adachi N"/>
            <person name="Nishimura O"/>
            <person name="Nakagawa R"/>
            <person name="Tanegashima C"/>
            <person name="Kiyatake I"/>
            <person name="Matsumoto R"/>
            <person name="Murakumo K"/>
            <person name="Nishida K"/>
            <person name="Terakita A"/>
            <person name="Kuratani S"/>
            <person name="Sato K"/>
            <person name="Hyodo S Kuraku.S."/>
        </authorList>
    </citation>
    <scope>NUCLEOTIDE SEQUENCE [LARGE SCALE GENOMIC DNA]</scope>
</reference>
<keyword evidence="3" id="KW-1185">Reference proteome</keyword>
<dbReference type="FunFam" id="2.60.120.920:FF:000004">
    <property type="entry name" value="Butyrophilin subfamily 1 member A1"/>
    <property type="match status" value="1"/>
</dbReference>
<feature type="non-terminal residue" evidence="2">
    <location>
        <position position="1"/>
    </location>
</feature>
<dbReference type="InterPro" id="IPR043136">
    <property type="entry name" value="B30.2/SPRY_sf"/>
</dbReference>
<evidence type="ECO:0000313" key="2">
    <source>
        <dbReference type="EMBL" id="GCC16908.1"/>
    </source>
</evidence>
<dbReference type="PRINTS" id="PR01407">
    <property type="entry name" value="BUTYPHLNCDUF"/>
</dbReference>
<protein>
    <recommendedName>
        <fullName evidence="1">B30.2/SPRY domain-containing protein</fullName>
    </recommendedName>
</protein>
<dbReference type="SUPFAM" id="SSF49899">
    <property type="entry name" value="Concanavalin A-like lectins/glucanases"/>
    <property type="match status" value="1"/>
</dbReference>
<dbReference type="AlphaFoldDB" id="A0A401RFH5"/>
<dbReference type="OrthoDB" id="128536at2759"/>
<dbReference type="InterPro" id="IPR003879">
    <property type="entry name" value="Butyrophylin_SPRY"/>
</dbReference>
<dbReference type="STRING" id="137246.A0A401RFH5"/>
<evidence type="ECO:0000259" key="1">
    <source>
        <dbReference type="PROSITE" id="PS50188"/>
    </source>
</evidence>
<dbReference type="Pfam" id="PF00622">
    <property type="entry name" value="SPRY"/>
    <property type="match status" value="1"/>
</dbReference>
<proteinExistence type="predicted"/>
<gene>
    <name evidence="2" type="ORF">chiPu_0020431</name>
</gene>
<dbReference type="Pfam" id="PF13765">
    <property type="entry name" value="PRY"/>
    <property type="match status" value="1"/>
</dbReference>
<dbReference type="InterPro" id="IPR001870">
    <property type="entry name" value="B30.2/SPRY"/>
</dbReference>
<dbReference type="PANTHER" id="PTHR24103">
    <property type="entry name" value="E3 UBIQUITIN-PROTEIN LIGASE TRIM"/>
    <property type="match status" value="1"/>
</dbReference>
<dbReference type="SMART" id="SM00449">
    <property type="entry name" value="SPRY"/>
    <property type="match status" value="1"/>
</dbReference>
<name>A0A401RFH5_CHIPU</name>
<feature type="domain" description="B30.2/SPRY" evidence="1">
    <location>
        <begin position="6"/>
        <end position="201"/>
    </location>
</feature>
<dbReference type="OMA" id="FALWNGF"/>
<dbReference type="Proteomes" id="UP000287033">
    <property type="component" value="Unassembled WGS sequence"/>
</dbReference>
<dbReference type="PROSITE" id="PS50188">
    <property type="entry name" value="B302_SPRY"/>
    <property type="match status" value="1"/>
</dbReference>
<comment type="caution">
    <text evidence="2">The sequence shown here is derived from an EMBL/GenBank/DDBJ whole genome shotgun (WGS) entry which is preliminary data.</text>
</comment>
<dbReference type="InterPro" id="IPR006574">
    <property type="entry name" value="PRY"/>
</dbReference>
<evidence type="ECO:0000313" key="3">
    <source>
        <dbReference type="Proteomes" id="UP000287033"/>
    </source>
</evidence>
<dbReference type="InterPro" id="IPR050143">
    <property type="entry name" value="TRIM/RBCC"/>
</dbReference>
<dbReference type="Gene3D" id="2.60.120.920">
    <property type="match status" value="1"/>
</dbReference>